<comment type="caution">
    <text evidence="1">Lacks conserved residue(s) required for the propagation of feature annotation.</text>
</comment>
<evidence type="ECO:0000313" key="6">
    <source>
        <dbReference type="EMBL" id="GHB62193.1"/>
    </source>
</evidence>
<feature type="compositionally biased region" description="Low complexity" evidence="2">
    <location>
        <begin position="428"/>
        <end position="447"/>
    </location>
</feature>
<feature type="compositionally biased region" description="Polar residues" evidence="2">
    <location>
        <begin position="630"/>
        <end position="668"/>
    </location>
</feature>
<feature type="compositionally biased region" description="Polar residues" evidence="2">
    <location>
        <begin position="467"/>
        <end position="492"/>
    </location>
</feature>
<dbReference type="PRINTS" id="PR00480">
    <property type="entry name" value="ASTACIN"/>
</dbReference>
<dbReference type="Pfam" id="PF01400">
    <property type="entry name" value="Astacin"/>
    <property type="match status" value="1"/>
</dbReference>
<keyword evidence="1" id="KW-0479">Metal-binding</keyword>
<dbReference type="InterPro" id="IPR008979">
    <property type="entry name" value="Galactose-bd-like_sf"/>
</dbReference>
<comment type="cofactor">
    <cofactor evidence="1">
        <name>Zn(2+)</name>
        <dbReference type="ChEBI" id="CHEBI:29105"/>
    </cofactor>
    <text evidence="1">Binds 1 zinc ion per subunit.</text>
</comment>
<dbReference type="GO" id="GO:0004222">
    <property type="term" value="F:metalloendopeptidase activity"/>
    <property type="evidence" value="ECO:0007669"/>
    <property type="project" value="UniProtKB-UniRule"/>
</dbReference>
<gene>
    <name evidence="6" type="ORF">GCM10007390_14940</name>
</gene>
<dbReference type="SUPFAM" id="SSF51110">
    <property type="entry name" value="alpha-D-mannose-specific plant lectins"/>
    <property type="match status" value="1"/>
</dbReference>
<keyword evidence="1" id="KW-0645">Protease</keyword>
<dbReference type="Proteomes" id="UP000598271">
    <property type="component" value="Unassembled WGS sequence"/>
</dbReference>
<dbReference type="InterPro" id="IPR024079">
    <property type="entry name" value="MetalloPept_cat_dom_sf"/>
</dbReference>
<dbReference type="SMART" id="SM00108">
    <property type="entry name" value="B_lectin"/>
    <property type="match status" value="1"/>
</dbReference>
<reference evidence="6 7" key="1">
    <citation type="journal article" date="2014" name="Int. J. Syst. Evol. Microbiol.">
        <title>Complete genome sequence of Corynebacterium casei LMG S-19264T (=DSM 44701T), isolated from a smear-ripened cheese.</title>
        <authorList>
            <consortium name="US DOE Joint Genome Institute (JGI-PGF)"/>
            <person name="Walter F."/>
            <person name="Albersmeier A."/>
            <person name="Kalinowski J."/>
            <person name="Ruckert C."/>
        </authorList>
    </citation>
    <scope>NUCLEOTIDE SEQUENCE [LARGE SCALE GENOMIC DNA]</scope>
    <source>
        <strain evidence="6 7">KCTC 12866</strain>
    </source>
</reference>
<feature type="region of interest" description="Disordered" evidence="2">
    <location>
        <begin position="426"/>
        <end position="492"/>
    </location>
</feature>
<dbReference type="Gene3D" id="2.90.10.10">
    <property type="entry name" value="Bulb-type lectin domain"/>
    <property type="match status" value="1"/>
</dbReference>
<evidence type="ECO:0000259" key="5">
    <source>
        <dbReference type="PROSITE" id="PS51864"/>
    </source>
</evidence>
<accession>A0A8J3D173</accession>
<sequence length="877" mass="95047">MKNFISSVFLVMILAHSAIAQSVAGMLAVGAKLTEGQRLYSPNKSHYLTMQPDGNLCIYTSSDKFVWCSMATKGSGSYLTMQADGNLVVNDRDNQAAWSTETQAYFDPKYGTGDWKPVRAMLNDDGLLGLYTDANELVWNNAMGKLDIPVAVAVTPATEPVPVEGYTGPTERKQMNIVLPRSKTAQNIEVEIADGKVIYQSDMILGDVGDFTSTTAPSNDAASNDDQSRRWPNSTIPYVLPAGHPKRDIILAGIKEVHDKTNLCVVPRTNQTDYVEFVSKNGNWSVLGKSYKGGRQEISITQANQGTVVHEILHAAGFVHAQSREDRDTYVTISFGNIQAGKEHNFQKQDDKATNIGAYDFSSVMHYPAKAFSKNNQNTINLKNAKGDENSVMGQRDGLSAGDIAAVATLYVPGSCKPAGANIVASNTGKPTTTSPQTPTPTVTTTTPTPPQTRPTGTETDPAVRTRPTSTETNTPVRTRPTETSNPAMSRTTPVDNAAILRYRGQMKPGDRLQEGEKMVSPNGKFQLRGTPDGNFVIEEIPSGLNVYTFPLSNPFGEGVAKGYLSYNPDGNICIQSSQNKSYCATNGRDAVAPVILHKSIRAELTDDGRLRLVAANGEEIWATAPPATTPSRQPQTGTPTAMRTGQPQTETPTAMRTGQPQTETPSRIRQGKTAEPITDGRKPVPIPGFTPSAVALDNLALLPIAKTWQSYGDNTQFSNSQKAIDGNKNRAYLNGPANSVSQTPPSLTPAWQVDLGQLAEVDHIVIWNSSEASNLAGRNFYVTTGAEEIHSRPATEPLAPDNPGYDSDVFGRDASSGRVESLGPYRWEADQTSFVIPINRTTRKIRISLQKQGLEMTPLSLTEVEVYGKPYVGRRR</sequence>
<dbReference type="Gene3D" id="3.40.390.10">
    <property type="entry name" value="Collagenase (Catalytic Domain)"/>
    <property type="match status" value="1"/>
</dbReference>
<keyword evidence="1" id="KW-0482">Metalloprotease</keyword>
<feature type="binding site" evidence="1">
    <location>
        <position position="310"/>
    </location>
    <ligand>
        <name>Zn(2+)</name>
        <dbReference type="ChEBI" id="CHEBI:29105"/>
        <note>catalytic</note>
    </ligand>
</feature>
<feature type="domain" description="Bulb-type lectin" evidence="4">
    <location>
        <begin position="24"/>
        <end position="143"/>
    </location>
</feature>
<dbReference type="InterPro" id="IPR034035">
    <property type="entry name" value="Astacin-like_dom"/>
</dbReference>
<dbReference type="RefSeq" id="WP_189563685.1">
    <property type="nucleotide sequence ID" value="NZ_BMXF01000001.1"/>
</dbReference>
<dbReference type="AlphaFoldDB" id="A0A8J3D173"/>
<feature type="signal peptide" evidence="3">
    <location>
        <begin position="1"/>
        <end position="20"/>
    </location>
</feature>
<dbReference type="InterPro" id="IPR006026">
    <property type="entry name" value="Peptidase_Metallo"/>
</dbReference>
<evidence type="ECO:0000256" key="2">
    <source>
        <dbReference type="SAM" id="MobiDB-lite"/>
    </source>
</evidence>
<evidence type="ECO:0000313" key="7">
    <source>
        <dbReference type="Proteomes" id="UP000598271"/>
    </source>
</evidence>
<dbReference type="PROSITE" id="PS51864">
    <property type="entry name" value="ASTACIN"/>
    <property type="match status" value="1"/>
</dbReference>
<feature type="binding site" evidence="1">
    <location>
        <position position="320"/>
    </location>
    <ligand>
        <name>Zn(2+)</name>
        <dbReference type="ChEBI" id="CHEBI:29105"/>
        <note>catalytic</note>
    </ligand>
</feature>
<feature type="domain" description="Peptidase M12A" evidence="5">
    <location>
        <begin position="221"/>
        <end position="417"/>
    </location>
</feature>
<proteinExistence type="predicted"/>
<dbReference type="Gene3D" id="2.60.120.260">
    <property type="entry name" value="Galactose-binding domain-like"/>
    <property type="match status" value="1"/>
</dbReference>
<dbReference type="CDD" id="cd04280">
    <property type="entry name" value="ZnMc_astacin_like"/>
    <property type="match status" value="1"/>
</dbReference>
<dbReference type="Gene3D" id="2.90.10.30">
    <property type="match status" value="1"/>
</dbReference>
<keyword evidence="7" id="KW-1185">Reference proteome</keyword>
<evidence type="ECO:0000259" key="4">
    <source>
        <dbReference type="PROSITE" id="PS50927"/>
    </source>
</evidence>
<dbReference type="SUPFAM" id="SSF49785">
    <property type="entry name" value="Galactose-binding domain-like"/>
    <property type="match status" value="1"/>
</dbReference>
<feature type="region of interest" description="Disordered" evidence="2">
    <location>
        <begin position="625"/>
        <end position="686"/>
    </location>
</feature>
<feature type="chain" id="PRO_5035259432" description="Metalloendopeptidase" evidence="3">
    <location>
        <begin position="21"/>
        <end position="877"/>
    </location>
</feature>
<dbReference type="GO" id="GO:0008270">
    <property type="term" value="F:zinc ion binding"/>
    <property type="evidence" value="ECO:0007669"/>
    <property type="project" value="UniProtKB-UniRule"/>
</dbReference>
<dbReference type="InterPro" id="IPR001506">
    <property type="entry name" value="Peptidase_M12A"/>
</dbReference>
<protein>
    <recommendedName>
        <fullName evidence="8">Metalloendopeptidase</fullName>
    </recommendedName>
</protein>
<dbReference type="GO" id="GO:0006508">
    <property type="term" value="P:proteolysis"/>
    <property type="evidence" value="ECO:0007669"/>
    <property type="project" value="UniProtKB-KW"/>
</dbReference>
<evidence type="ECO:0000256" key="3">
    <source>
        <dbReference type="SAM" id="SignalP"/>
    </source>
</evidence>
<dbReference type="SMART" id="SM00235">
    <property type="entry name" value="ZnMc"/>
    <property type="match status" value="1"/>
</dbReference>
<organism evidence="6 7">
    <name type="scientific">Persicitalea jodogahamensis</name>
    <dbReference type="NCBI Taxonomy" id="402147"/>
    <lineage>
        <taxon>Bacteria</taxon>
        <taxon>Pseudomonadati</taxon>
        <taxon>Bacteroidota</taxon>
        <taxon>Cytophagia</taxon>
        <taxon>Cytophagales</taxon>
        <taxon>Spirosomataceae</taxon>
        <taxon>Persicitalea</taxon>
    </lineage>
</organism>
<keyword evidence="1" id="KW-0378">Hydrolase</keyword>
<dbReference type="PANTHER" id="PTHR10127">
    <property type="entry name" value="DISCOIDIN, CUB, EGF, LAMININ , AND ZINC METALLOPROTEASE DOMAIN CONTAINING"/>
    <property type="match status" value="1"/>
</dbReference>
<dbReference type="Pfam" id="PF22633">
    <property type="entry name" value="F5_F8_type_C_2"/>
    <property type="match status" value="1"/>
</dbReference>
<keyword evidence="3" id="KW-0732">Signal</keyword>
<name>A0A8J3D173_9BACT</name>
<dbReference type="InterPro" id="IPR001480">
    <property type="entry name" value="Bulb-type_lectin_dom"/>
</dbReference>
<dbReference type="PROSITE" id="PS50927">
    <property type="entry name" value="BULB_LECTIN"/>
    <property type="match status" value="1"/>
</dbReference>
<evidence type="ECO:0008006" key="8">
    <source>
        <dbReference type="Google" id="ProtNLM"/>
    </source>
</evidence>
<dbReference type="InterPro" id="IPR036426">
    <property type="entry name" value="Bulb-type_lectin_dom_sf"/>
</dbReference>
<feature type="active site" evidence="1">
    <location>
        <position position="311"/>
    </location>
</feature>
<comment type="caution">
    <text evidence="6">The sequence shown here is derived from an EMBL/GenBank/DDBJ whole genome shotgun (WGS) entry which is preliminary data.</text>
</comment>
<keyword evidence="1" id="KW-0862">Zinc</keyword>
<dbReference type="SUPFAM" id="SSF55486">
    <property type="entry name" value="Metalloproteases ('zincins'), catalytic domain"/>
    <property type="match status" value="1"/>
</dbReference>
<evidence type="ECO:0000256" key="1">
    <source>
        <dbReference type="PROSITE-ProRule" id="PRU01211"/>
    </source>
</evidence>
<dbReference type="PANTHER" id="PTHR10127:SF883">
    <property type="entry name" value="ZINC METALLOPROTEINASE NAS-8"/>
    <property type="match status" value="1"/>
</dbReference>
<dbReference type="EMBL" id="BMXF01000001">
    <property type="protein sequence ID" value="GHB62193.1"/>
    <property type="molecule type" value="Genomic_DNA"/>
</dbReference>
<feature type="binding site" evidence="1">
    <location>
        <position position="314"/>
    </location>
    <ligand>
        <name>Zn(2+)</name>
        <dbReference type="ChEBI" id="CHEBI:29105"/>
        <note>catalytic</note>
    </ligand>
</feature>